<feature type="domain" description="ABC transmembrane type-1" evidence="8">
    <location>
        <begin position="145"/>
        <end position="345"/>
    </location>
</feature>
<evidence type="ECO:0000256" key="5">
    <source>
        <dbReference type="ARBA" id="ARBA00022989"/>
    </source>
</evidence>
<feature type="transmembrane region" description="Helical" evidence="7">
    <location>
        <begin position="321"/>
        <end position="344"/>
    </location>
</feature>
<dbReference type="CDD" id="cd06261">
    <property type="entry name" value="TM_PBP2"/>
    <property type="match status" value="1"/>
</dbReference>
<evidence type="ECO:0000313" key="10">
    <source>
        <dbReference type="Proteomes" id="UP000461443"/>
    </source>
</evidence>
<keyword evidence="10" id="KW-1185">Reference proteome</keyword>
<accession>A0A845SII8</accession>
<gene>
    <name evidence="9" type="ORF">GRH90_08810</name>
</gene>
<reference evidence="9 10" key="1">
    <citation type="submission" date="2019-12" db="EMBL/GenBank/DDBJ databases">
        <authorList>
            <person name="Lee S.D."/>
        </authorList>
    </citation>
    <scope>NUCLEOTIDE SEQUENCE [LARGE SCALE GENOMIC DNA]</scope>
    <source>
        <strain evidence="9 10">SAP-6</strain>
    </source>
</reference>
<keyword evidence="4 7" id="KW-0812">Transmembrane</keyword>
<dbReference type="InterPro" id="IPR000515">
    <property type="entry name" value="MetI-like"/>
</dbReference>
<dbReference type="GO" id="GO:0031460">
    <property type="term" value="P:glycine betaine transport"/>
    <property type="evidence" value="ECO:0007669"/>
    <property type="project" value="TreeGrafter"/>
</dbReference>
<evidence type="ECO:0000256" key="7">
    <source>
        <dbReference type="RuleBase" id="RU363032"/>
    </source>
</evidence>
<comment type="subcellular location">
    <subcellularLocation>
        <location evidence="1">Cell inner membrane</location>
        <topology evidence="1">Multi-pass membrane protein</topology>
    </subcellularLocation>
    <subcellularLocation>
        <location evidence="7">Cell membrane</location>
        <topology evidence="7">Multi-pass membrane protein</topology>
    </subcellularLocation>
</comment>
<keyword evidence="2 7" id="KW-0813">Transport</keyword>
<keyword evidence="3" id="KW-0997">Cell inner membrane</keyword>
<feature type="transmembrane region" description="Helical" evidence="7">
    <location>
        <begin position="76"/>
        <end position="95"/>
    </location>
</feature>
<dbReference type="Gene3D" id="1.10.3720.10">
    <property type="entry name" value="MetI-like"/>
    <property type="match status" value="1"/>
</dbReference>
<dbReference type="InterPro" id="IPR035906">
    <property type="entry name" value="MetI-like_sf"/>
</dbReference>
<dbReference type="Pfam" id="PF00528">
    <property type="entry name" value="BPD_transp_1"/>
    <property type="match status" value="1"/>
</dbReference>
<protein>
    <submittedName>
        <fullName evidence="9">ABC transporter permease subunit</fullName>
    </submittedName>
</protein>
<sequence length="352" mass="36984">MSGQGIGFITLMRGVWFLPLAPAAAFAGLCFVTPSRRMQVLVVVLAELLLFCLAALAGVVAAQLAGQGGSLVRTSFGSGFWLMIVLCLLIAADAIGRATASHTLRVLANAQIWLPPAALILTGRLDQLSLFKEYANRQDIFQQALGEHLTLLFGTLVPAIIIGIPLGLLCHRSARWRPALFSTLNIIQTIPAIALFGLLIAPLSGLAAAWPWLRAAGIGGIGLAPALIALVLYALLPLVRSVNAGLQQVPAEVIETALGMGMTWGQIFRRIQVPLALPVILSGIRIIAVQTVGMGMVAALIGAGGFGALMFQGLLSSALELVLLGVIPAIALAVLVDTLFKLIISFLETVRQ</sequence>
<dbReference type="EMBL" id="WUBS01000005">
    <property type="protein sequence ID" value="NDL62846.1"/>
    <property type="molecule type" value="Genomic_DNA"/>
</dbReference>
<dbReference type="PANTHER" id="PTHR30177:SF30">
    <property type="entry name" value="GLYCINE BETAINE UPTAKE SYSTEM PERMEASE PROTEIN YEHY"/>
    <property type="match status" value="1"/>
</dbReference>
<evidence type="ECO:0000256" key="1">
    <source>
        <dbReference type="ARBA" id="ARBA00004429"/>
    </source>
</evidence>
<comment type="caution">
    <text evidence="9">The sequence shown here is derived from an EMBL/GenBank/DDBJ whole genome shotgun (WGS) entry which is preliminary data.</text>
</comment>
<proteinExistence type="inferred from homology"/>
<dbReference type="Proteomes" id="UP000461443">
    <property type="component" value="Unassembled WGS sequence"/>
</dbReference>
<evidence type="ECO:0000259" key="8">
    <source>
        <dbReference type="PROSITE" id="PS50928"/>
    </source>
</evidence>
<dbReference type="AlphaFoldDB" id="A0A845SII8"/>
<dbReference type="SUPFAM" id="SSF161098">
    <property type="entry name" value="MetI-like"/>
    <property type="match status" value="1"/>
</dbReference>
<evidence type="ECO:0000256" key="2">
    <source>
        <dbReference type="ARBA" id="ARBA00022448"/>
    </source>
</evidence>
<feature type="transmembrane region" description="Helical" evidence="7">
    <location>
        <begin position="15"/>
        <end position="33"/>
    </location>
</feature>
<reference evidence="9 10" key="2">
    <citation type="submission" date="2020-02" db="EMBL/GenBank/DDBJ databases">
        <title>The new genus of Enterobacteriales.</title>
        <authorList>
            <person name="Kim I.S."/>
        </authorList>
    </citation>
    <scope>NUCLEOTIDE SEQUENCE [LARGE SCALE GENOMIC DNA]</scope>
    <source>
        <strain evidence="9 10">SAP-6</strain>
    </source>
</reference>
<dbReference type="PROSITE" id="PS50928">
    <property type="entry name" value="ABC_TM1"/>
    <property type="match status" value="1"/>
</dbReference>
<dbReference type="InterPro" id="IPR051204">
    <property type="entry name" value="ABC_transp_perm/SBD"/>
</dbReference>
<evidence type="ECO:0000256" key="4">
    <source>
        <dbReference type="ARBA" id="ARBA00022692"/>
    </source>
</evidence>
<keyword evidence="5 7" id="KW-1133">Transmembrane helix</keyword>
<feature type="transmembrane region" description="Helical" evidence="7">
    <location>
        <begin position="40"/>
        <end position="64"/>
    </location>
</feature>
<organism evidence="9 10">
    <name type="scientific">Acerihabitans arboris</name>
    <dbReference type="NCBI Taxonomy" id="2691583"/>
    <lineage>
        <taxon>Bacteria</taxon>
        <taxon>Pseudomonadati</taxon>
        <taxon>Pseudomonadota</taxon>
        <taxon>Gammaproteobacteria</taxon>
        <taxon>Enterobacterales</taxon>
        <taxon>Pectobacteriaceae</taxon>
        <taxon>Acerihabitans</taxon>
    </lineage>
</organism>
<feature type="transmembrane region" description="Helical" evidence="7">
    <location>
        <begin position="216"/>
        <end position="236"/>
    </location>
</feature>
<keyword evidence="6 7" id="KW-0472">Membrane</keyword>
<feature type="transmembrane region" description="Helical" evidence="7">
    <location>
        <begin position="190"/>
        <end position="210"/>
    </location>
</feature>
<dbReference type="PANTHER" id="PTHR30177">
    <property type="entry name" value="GLYCINE BETAINE/L-PROLINE TRANSPORT SYSTEM PERMEASE PROTEIN PROW"/>
    <property type="match status" value="1"/>
</dbReference>
<comment type="similarity">
    <text evidence="7">Belongs to the binding-protein-dependent transport system permease family.</text>
</comment>
<name>A0A845SII8_9GAMM</name>
<dbReference type="GO" id="GO:0005886">
    <property type="term" value="C:plasma membrane"/>
    <property type="evidence" value="ECO:0007669"/>
    <property type="project" value="UniProtKB-SubCell"/>
</dbReference>
<evidence type="ECO:0000313" key="9">
    <source>
        <dbReference type="EMBL" id="NDL62846.1"/>
    </source>
</evidence>
<dbReference type="GO" id="GO:0055085">
    <property type="term" value="P:transmembrane transport"/>
    <property type="evidence" value="ECO:0007669"/>
    <property type="project" value="InterPro"/>
</dbReference>
<evidence type="ECO:0000256" key="6">
    <source>
        <dbReference type="ARBA" id="ARBA00023136"/>
    </source>
</evidence>
<keyword evidence="3" id="KW-1003">Cell membrane</keyword>
<evidence type="ECO:0000256" key="3">
    <source>
        <dbReference type="ARBA" id="ARBA00022519"/>
    </source>
</evidence>
<feature type="transmembrane region" description="Helical" evidence="7">
    <location>
        <begin position="107"/>
        <end position="125"/>
    </location>
</feature>
<feature type="transmembrane region" description="Helical" evidence="7">
    <location>
        <begin position="145"/>
        <end position="169"/>
    </location>
</feature>